<dbReference type="InParanoid" id="A0A7X0MVK4"/>
<proteinExistence type="predicted"/>
<organism evidence="6 7">
    <name type="scientific">Pseudoteredinibacter isoporae</name>
    <dbReference type="NCBI Taxonomy" id="570281"/>
    <lineage>
        <taxon>Bacteria</taxon>
        <taxon>Pseudomonadati</taxon>
        <taxon>Pseudomonadota</taxon>
        <taxon>Gammaproteobacteria</taxon>
        <taxon>Cellvibrionales</taxon>
        <taxon>Cellvibrionaceae</taxon>
        <taxon>Pseudoteredinibacter</taxon>
    </lineage>
</organism>
<dbReference type="InterPro" id="IPR029016">
    <property type="entry name" value="GAF-like_dom_sf"/>
</dbReference>
<name>A0A7X0MVK4_9GAMM</name>
<dbReference type="Pfam" id="PF09339">
    <property type="entry name" value="HTH_IclR"/>
    <property type="match status" value="1"/>
</dbReference>
<evidence type="ECO:0000259" key="5">
    <source>
        <dbReference type="PROSITE" id="PS51078"/>
    </source>
</evidence>
<dbReference type="SUPFAM" id="SSF55781">
    <property type="entry name" value="GAF domain-like"/>
    <property type="match status" value="1"/>
</dbReference>
<dbReference type="GO" id="GO:0003677">
    <property type="term" value="F:DNA binding"/>
    <property type="evidence" value="ECO:0007669"/>
    <property type="project" value="UniProtKB-KW"/>
</dbReference>
<gene>
    <name evidence="6" type="ORF">HNR48_002091</name>
</gene>
<feature type="domain" description="HTH iclR-type" evidence="4">
    <location>
        <begin position="27"/>
        <end position="89"/>
    </location>
</feature>
<dbReference type="AlphaFoldDB" id="A0A7X0MVK4"/>
<dbReference type="SUPFAM" id="SSF46785">
    <property type="entry name" value="Winged helix' DNA-binding domain"/>
    <property type="match status" value="1"/>
</dbReference>
<dbReference type="InterPro" id="IPR014757">
    <property type="entry name" value="Tscrpt_reg_IclR_C"/>
</dbReference>
<dbReference type="RefSeq" id="WP_341800996.1">
    <property type="nucleotide sequence ID" value="NZ_JAAONY010000002.1"/>
</dbReference>
<dbReference type="InterPro" id="IPR036388">
    <property type="entry name" value="WH-like_DNA-bd_sf"/>
</dbReference>
<evidence type="ECO:0000313" key="7">
    <source>
        <dbReference type="Proteomes" id="UP000528457"/>
    </source>
</evidence>
<dbReference type="PANTHER" id="PTHR30136:SF33">
    <property type="entry name" value="TRANSCRIPTIONAL REGULATORY PROTEIN"/>
    <property type="match status" value="1"/>
</dbReference>
<evidence type="ECO:0000256" key="2">
    <source>
        <dbReference type="ARBA" id="ARBA00023125"/>
    </source>
</evidence>
<keyword evidence="7" id="KW-1185">Reference proteome</keyword>
<evidence type="ECO:0000256" key="3">
    <source>
        <dbReference type="ARBA" id="ARBA00023163"/>
    </source>
</evidence>
<dbReference type="PROSITE" id="PS51077">
    <property type="entry name" value="HTH_ICLR"/>
    <property type="match status" value="1"/>
</dbReference>
<accession>A0A7X0MVK4</accession>
<dbReference type="PROSITE" id="PS51078">
    <property type="entry name" value="ICLR_ED"/>
    <property type="match status" value="1"/>
</dbReference>
<dbReference type="GO" id="GO:0045892">
    <property type="term" value="P:negative regulation of DNA-templated transcription"/>
    <property type="evidence" value="ECO:0007669"/>
    <property type="project" value="TreeGrafter"/>
</dbReference>
<comment type="caution">
    <text evidence="6">The sequence shown here is derived from an EMBL/GenBank/DDBJ whole genome shotgun (WGS) entry which is preliminary data.</text>
</comment>
<dbReference type="InterPro" id="IPR036390">
    <property type="entry name" value="WH_DNA-bd_sf"/>
</dbReference>
<reference evidence="6 7" key="1">
    <citation type="submission" date="2020-08" db="EMBL/GenBank/DDBJ databases">
        <title>Genomic Encyclopedia of Type Strains, Phase IV (KMG-IV): sequencing the most valuable type-strain genomes for metagenomic binning, comparative biology and taxonomic classification.</title>
        <authorList>
            <person name="Goeker M."/>
        </authorList>
    </citation>
    <scope>NUCLEOTIDE SEQUENCE [LARGE SCALE GENOMIC DNA]</scope>
    <source>
        <strain evidence="6 7">DSM 22368</strain>
    </source>
</reference>
<dbReference type="Gene3D" id="3.30.450.40">
    <property type="match status" value="1"/>
</dbReference>
<dbReference type="GO" id="GO:0003700">
    <property type="term" value="F:DNA-binding transcription factor activity"/>
    <property type="evidence" value="ECO:0007669"/>
    <property type="project" value="TreeGrafter"/>
</dbReference>
<keyword evidence="2 6" id="KW-0238">DNA-binding</keyword>
<keyword evidence="3" id="KW-0804">Transcription</keyword>
<dbReference type="InterPro" id="IPR050707">
    <property type="entry name" value="HTH_MetabolicPath_Reg"/>
</dbReference>
<dbReference type="EMBL" id="JACHHT010000002">
    <property type="protein sequence ID" value="MBB6521806.1"/>
    <property type="molecule type" value="Genomic_DNA"/>
</dbReference>
<dbReference type="Proteomes" id="UP000528457">
    <property type="component" value="Unassembled WGS sequence"/>
</dbReference>
<feature type="domain" description="IclR-ED" evidence="5">
    <location>
        <begin position="90"/>
        <end position="271"/>
    </location>
</feature>
<protein>
    <submittedName>
        <fullName evidence="6">DNA-binding IclR family transcriptional regulator</fullName>
    </submittedName>
</protein>
<sequence>MDKPSADNIFSLPSDVLHDDEPDRKFINALARGLDVLRAFQPGDGFLGNQDIAKRTGLPKSSVSRLTYTLTKLGYLVYSERLEKYQLGSGVLALGYAFTANLAIRQLAKPLMQELANNTGTAVGLADRDRLKMIYLEYCAPANVMTFRNEVGDRVPLASSALGKAYLTLLPHNEREYFLHYIEKRNPDNWPVLRDGIMAAIESYQEKGYCTGFGSWDKDINGVSVPLLVGNQIYSFNAGGPAYRLSTEFLENEVAPQLKRMVRNVEATLIRY</sequence>
<evidence type="ECO:0000259" key="4">
    <source>
        <dbReference type="PROSITE" id="PS51077"/>
    </source>
</evidence>
<dbReference type="Pfam" id="PF01614">
    <property type="entry name" value="IclR_C"/>
    <property type="match status" value="1"/>
</dbReference>
<dbReference type="SMART" id="SM00346">
    <property type="entry name" value="HTH_ICLR"/>
    <property type="match status" value="1"/>
</dbReference>
<dbReference type="Gene3D" id="1.10.10.10">
    <property type="entry name" value="Winged helix-like DNA-binding domain superfamily/Winged helix DNA-binding domain"/>
    <property type="match status" value="1"/>
</dbReference>
<dbReference type="InterPro" id="IPR005471">
    <property type="entry name" value="Tscrpt_reg_IclR_N"/>
</dbReference>
<dbReference type="FunCoup" id="A0A7X0MVK4">
    <property type="interactions" value="26"/>
</dbReference>
<evidence type="ECO:0000256" key="1">
    <source>
        <dbReference type="ARBA" id="ARBA00023015"/>
    </source>
</evidence>
<evidence type="ECO:0000313" key="6">
    <source>
        <dbReference type="EMBL" id="MBB6521806.1"/>
    </source>
</evidence>
<dbReference type="PANTHER" id="PTHR30136">
    <property type="entry name" value="HELIX-TURN-HELIX TRANSCRIPTIONAL REGULATOR, ICLR FAMILY"/>
    <property type="match status" value="1"/>
</dbReference>
<keyword evidence="1" id="KW-0805">Transcription regulation</keyword>